<feature type="region of interest" description="Disordered" evidence="1">
    <location>
        <begin position="700"/>
        <end position="719"/>
    </location>
</feature>
<dbReference type="Proteomes" id="UP000030669">
    <property type="component" value="Unassembled WGS sequence"/>
</dbReference>
<dbReference type="InterPro" id="IPR032675">
    <property type="entry name" value="LRR_dom_sf"/>
</dbReference>
<gene>
    <name evidence="4" type="ORF">GLOTRDRAFT_113880</name>
</gene>
<evidence type="ECO:0000259" key="3">
    <source>
        <dbReference type="Pfam" id="PF25372"/>
    </source>
</evidence>
<evidence type="ECO:0000259" key="2">
    <source>
        <dbReference type="Pfam" id="PF12937"/>
    </source>
</evidence>
<dbReference type="AlphaFoldDB" id="S7RW38"/>
<dbReference type="HOGENOM" id="CLU_010840_1_0_1"/>
<feature type="region of interest" description="Disordered" evidence="1">
    <location>
        <begin position="871"/>
        <end position="896"/>
    </location>
</feature>
<feature type="region of interest" description="Disordered" evidence="1">
    <location>
        <begin position="822"/>
        <end position="852"/>
    </location>
</feature>
<dbReference type="OrthoDB" id="10257471at2759"/>
<dbReference type="RefSeq" id="XP_007862154.1">
    <property type="nucleotide sequence ID" value="XM_007863963.1"/>
</dbReference>
<evidence type="ECO:0000313" key="5">
    <source>
        <dbReference type="Proteomes" id="UP000030669"/>
    </source>
</evidence>
<dbReference type="SMART" id="SM00367">
    <property type="entry name" value="LRR_CC"/>
    <property type="match status" value="11"/>
</dbReference>
<dbReference type="InterPro" id="IPR006553">
    <property type="entry name" value="Leu-rich_rpt_Cys-con_subtyp"/>
</dbReference>
<evidence type="ECO:0000313" key="4">
    <source>
        <dbReference type="EMBL" id="EPQ59070.1"/>
    </source>
</evidence>
<feature type="compositionally biased region" description="Polar residues" evidence="1">
    <location>
        <begin position="877"/>
        <end position="896"/>
    </location>
</feature>
<keyword evidence="5" id="KW-1185">Reference proteome</keyword>
<dbReference type="InterPro" id="IPR001810">
    <property type="entry name" value="F-box_dom"/>
</dbReference>
<name>S7RW38_GLOTA</name>
<proteinExistence type="predicted"/>
<feature type="region of interest" description="Disordered" evidence="1">
    <location>
        <begin position="736"/>
        <end position="802"/>
    </location>
</feature>
<dbReference type="GO" id="GO:0019005">
    <property type="term" value="C:SCF ubiquitin ligase complex"/>
    <property type="evidence" value="ECO:0007669"/>
    <property type="project" value="TreeGrafter"/>
</dbReference>
<dbReference type="SUPFAM" id="SSF81383">
    <property type="entry name" value="F-box domain"/>
    <property type="match status" value="1"/>
</dbReference>
<dbReference type="EMBL" id="KB469297">
    <property type="protein sequence ID" value="EPQ59070.1"/>
    <property type="molecule type" value="Genomic_DNA"/>
</dbReference>
<dbReference type="PANTHER" id="PTHR13318">
    <property type="entry name" value="PARTNER OF PAIRED, ISOFORM B-RELATED"/>
    <property type="match status" value="1"/>
</dbReference>
<feature type="compositionally biased region" description="Polar residues" evidence="1">
    <location>
        <begin position="602"/>
        <end position="617"/>
    </location>
</feature>
<protein>
    <submittedName>
        <fullName evidence="4">RNI-like protein</fullName>
    </submittedName>
</protein>
<feature type="compositionally biased region" description="Polar residues" evidence="1">
    <location>
        <begin position="752"/>
        <end position="762"/>
    </location>
</feature>
<dbReference type="GO" id="GO:0031146">
    <property type="term" value="P:SCF-dependent proteasomal ubiquitin-dependent protein catabolic process"/>
    <property type="evidence" value="ECO:0007669"/>
    <property type="project" value="TreeGrafter"/>
</dbReference>
<dbReference type="InterPro" id="IPR036047">
    <property type="entry name" value="F-box-like_dom_sf"/>
</dbReference>
<feature type="compositionally biased region" description="Polar residues" evidence="1">
    <location>
        <begin position="633"/>
        <end position="651"/>
    </location>
</feature>
<dbReference type="Pfam" id="PF25372">
    <property type="entry name" value="DUF7885"/>
    <property type="match status" value="2"/>
</dbReference>
<sequence length="896" mass="98193">MMRTTSIIAIGPAQWSSRSSFLPIENRPKAAALSIASQLPPELLIQVLRHLHSPRDLYHAMLVSRGWAECSVELLWHKPSFTTLSTLVKLIRVITSSNQSFTYVRFIRRLNFLSLGAELTDAIFSRFAQCSRLERLTLVNCTSVSDTALSRVLPSCPNLVAVDLTGVADASDRTVVALASACSRLQGINLGGCKQVTNKGILALARHCKLLRRVKLSGLETLTDDAVSMLAKHCPLLLEIDLNGCKLISDVGVRDIWMYSLQMREMRLSQCVELTDAAFPAPPVTIAQDGPTVTPFPRPSPAEILPPLHLPHSFDHLRMLDLTACARITDTALAGIIAVAPKIRNLVLAKSTQITDVGVESICKLGKQLHYLHLGHASNITDKGVKMLARSCTRLRYIDLANCTHLTDLSVFELSTLQKLRRIGLVRVHNLTDEAIYALADRHATLERIHLSYCEQISVIAIHFLLQRLRKLTHLSLTGIPSFRRSELQRFCRVPPQEFNQTQRDQFCVYSGKGISQLRDYLTALFNTITDGETSYSGEGEDDEDVRTIGYSGVDADDAEEEDEEDDDEFYGRRSVQRLSVPIDAGDYRYRPPHQNGIAQPYQDSATLPSSSFQTLAPNLGRRPPTAFGQQPIIESSAPTSPARSEGSSVGNGAAFFRTYDRLDPSASSDPASAGSSTDPHIRRGDGVLTPDLVFAEIGHGRGTDFEPSTSRAALHGSGPRYASSAAWAAEMNAGPHLTPMQDARSSSSSSQVTRDYSGSTQNHDRQSDFHAATESGRGYAVPPVDSRRIRTSASRSNSIQPAGQLRSLIVVEDALEFQQSGRDRVGNGSSDSFTIGLHNSNMTSESRGRSMKRTFRNTLNAAEHYASSFLFGHGHNSGSSSRDIVSPRTSSSTRP</sequence>
<dbReference type="SUPFAM" id="SSF52047">
    <property type="entry name" value="RNI-like"/>
    <property type="match status" value="1"/>
</dbReference>
<dbReference type="GeneID" id="19299802"/>
<dbReference type="InterPro" id="IPR057207">
    <property type="entry name" value="FBXL15_LRR"/>
</dbReference>
<feature type="domain" description="F-box/LRR-repeat protein 15-like leucin rich repeat" evidence="3">
    <location>
        <begin position="349"/>
        <end position="479"/>
    </location>
</feature>
<dbReference type="KEGG" id="gtr:GLOTRDRAFT_113880"/>
<dbReference type="STRING" id="670483.S7RW38"/>
<accession>S7RW38</accession>
<feature type="compositionally biased region" description="Polar residues" evidence="1">
    <location>
        <begin position="828"/>
        <end position="846"/>
    </location>
</feature>
<dbReference type="Pfam" id="PF12937">
    <property type="entry name" value="F-box-like"/>
    <property type="match status" value="1"/>
</dbReference>
<feature type="region of interest" description="Disordered" evidence="1">
    <location>
        <begin position="552"/>
        <end position="687"/>
    </location>
</feature>
<feature type="compositionally biased region" description="Low complexity" evidence="1">
    <location>
        <begin position="665"/>
        <end position="679"/>
    </location>
</feature>
<dbReference type="CDD" id="cd09917">
    <property type="entry name" value="F-box_SF"/>
    <property type="match status" value="1"/>
</dbReference>
<feature type="compositionally biased region" description="Polar residues" evidence="1">
    <location>
        <begin position="792"/>
        <end position="802"/>
    </location>
</feature>
<dbReference type="OMA" id="CRAWCEC"/>
<dbReference type="eggNOG" id="KOG1947">
    <property type="taxonomic scope" value="Eukaryota"/>
</dbReference>
<dbReference type="Gene3D" id="3.80.10.10">
    <property type="entry name" value="Ribonuclease Inhibitor"/>
    <property type="match status" value="2"/>
</dbReference>
<feature type="domain" description="F-box/LRR-repeat protein 15-like leucin rich repeat" evidence="3">
    <location>
        <begin position="118"/>
        <end position="274"/>
    </location>
</feature>
<feature type="compositionally biased region" description="Acidic residues" evidence="1">
    <location>
        <begin position="555"/>
        <end position="569"/>
    </location>
</feature>
<feature type="domain" description="F-box" evidence="2">
    <location>
        <begin position="37"/>
        <end position="81"/>
    </location>
</feature>
<reference evidence="4 5" key="1">
    <citation type="journal article" date="2012" name="Science">
        <title>The Paleozoic origin of enzymatic lignin decomposition reconstructed from 31 fungal genomes.</title>
        <authorList>
            <person name="Floudas D."/>
            <person name="Binder M."/>
            <person name="Riley R."/>
            <person name="Barry K."/>
            <person name="Blanchette R.A."/>
            <person name="Henrissat B."/>
            <person name="Martinez A.T."/>
            <person name="Otillar R."/>
            <person name="Spatafora J.W."/>
            <person name="Yadav J.S."/>
            <person name="Aerts A."/>
            <person name="Benoit I."/>
            <person name="Boyd A."/>
            <person name="Carlson A."/>
            <person name="Copeland A."/>
            <person name="Coutinho P.M."/>
            <person name="de Vries R.P."/>
            <person name="Ferreira P."/>
            <person name="Findley K."/>
            <person name="Foster B."/>
            <person name="Gaskell J."/>
            <person name="Glotzer D."/>
            <person name="Gorecki P."/>
            <person name="Heitman J."/>
            <person name="Hesse C."/>
            <person name="Hori C."/>
            <person name="Igarashi K."/>
            <person name="Jurgens J.A."/>
            <person name="Kallen N."/>
            <person name="Kersten P."/>
            <person name="Kohler A."/>
            <person name="Kuees U."/>
            <person name="Kumar T.K.A."/>
            <person name="Kuo A."/>
            <person name="LaButti K."/>
            <person name="Larrondo L.F."/>
            <person name="Lindquist E."/>
            <person name="Ling A."/>
            <person name="Lombard V."/>
            <person name="Lucas S."/>
            <person name="Lundell T."/>
            <person name="Martin R."/>
            <person name="McLaughlin D.J."/>
            <person name="Morgenstern I."/>
            <person name="Morin E."/>
            <person name="Murat C."/>
            <person name="Nagy L.G."/>
            <person name="Nolan M."/>
            <person name="Ohm R.A."/>
            <person name="Patyshakuliyeva A."/>
            <person name="Rokas A."/>
            <person name="Ruiz-Duenas F.J."/>
            <person name="Sabat G."/>
            <person name="Salamov A."/>
            <person name="Samejima M."/>
            <person name="Schmutz J."/>
            <person name="Slot J.C."/>
            <person name="St John F."/>
            <person name="Stenlid J."/>
            <person name="Sun H."/>
            <person name="Sun S."/>
            <person name="Syed K."/>
            <person name="Tsang A."/>
            <person name="Wiebenga A."/>
            <person name="Young D."/>
            <person name="Pisabarro A."/>
            <person name="Eastwood D.C."/>
            <person name="Martin F."/>
            <person name="Cullen D."/>
            <person name="Grigoriev I.V."/>
            <person name="Hibbett D.S."/>
        </authorList>
    </citation>
    <scope>NUCLEOTIDE SEQUENCE [LARGE SCALE GENOMIC DNA]</scope>
    <source>
        <strain evidence="4 5">ATCC 11539</strain>
    </source>
</reference>
<organism evidence="4 5">
    <name type="scientific">Gloeophyllum trabeum (strain ATCC 11539 / FP-39264 / Madison 617)</name>
    <name type="common">Brown rot fungus</name>
    <dbReference type="NCBI Taxonomy" id="670483"/>
    <lineage>
        <taxon>Eukaryota</taxon>
        <taxon>Fungi</taxon>
        <taxon>Dikarya</taxon>
        <taxon>Basidiomycota</taxon>
        <taxon>Agaricomycotina</taxon>
        <taxon>Agaricomycetes</taxon>
        <taxon>Gloeophyllales</taxon>
        <taxon>Gloeophyllaceae</taxon>
        <taxon>Gloeophyllum</taxon>
    </lineage>
</organism>
<evidence type="ECO:0000256" key="1">
    <source>
        <dbReference type="SAM" id="MobiDB-lite"/>
    </source>
</evidence>